<dbReference type="InterPro" id="IPR015421">
    <property type="entry name" value="PyrdxlP-dep_Trfase_major"/>
</dbReference>
<dbReference type="PANTHER" id="PTHR11808">
    <property type="entry name" value="TRANS-SULFURATION ENZYME FAMILY MEMBER"/>
    <property type="match status" value="1"/>
</dbReference>
<evidence type="ECO:0000313" key="3">
    <source>
        <dbReference type="EMBL" id="SVA70987.1"/>
    </source>
</evidence>
<dbReference type="PROSITE" id="PS00868">
    <property type="entry name" value="CYS_MET_METAB_PP"/>
    <property type="match status" value="1"/>
</dbReference>
<accession>A0A381Y3K8</accession>
<dbReference type="Gene3D" id="3.90.1150.10">
    <property type="entry name" value="Aspartate Aminotransferase, domain 1"/>
    <property type="match status" value="1"/>
</dbReference>
<sequence length="404" mass="45275">MSYGYDPHLSEGAAKTPLFQTSTFVFKNSEEGKAHFHIAYGLRKKRKNESVSLAYSRINNPNAEIVEERLKIWDNAEACAVFQSGMAAITTTILEITKPNTLIMHSSPLYGGTDHFIKHVLPKYGIKSMYFDSFDTIDKIINKKNIKYPNLKVSLVYIESPANPTNSLVDIKKSKEIANYFSNKKSKTYLAIDNTFMGPVFSQPIDFGADLVLYSATKYIGGHSDLVAGSVCGNKVLINRIKTMRVFLGNMANPFTCWLMLRSLETLKLRMEKSAENANKIAIVLNNHKKIKKVHYLNLISKKSNEYKIYKNQYSSGGGMISFDIKGGEKEAFKFLDNLKLVKLAVSLGGTESLACHPYSMTHADVNKETKKLFGFTEALVRLSIGLEDSDDLIDDIKNALKKV</sequence>
<dbReference type="PANTHER" id="PTHR11808:SF86">
    <property type="entry name" value="METHIONINE GAMMA-LYASE"/>
    <property type="match status" value="1"/>
</dbReference>
<dbReference type="GO" id="GO:0019346">
    <property type="term" value="P:transsulfuration"/>
    <property type="evidence" value="ECO:0007669"/>
    <property type="project" value="InterPro"/>
</dbReference>
<keyword evidence="2" id="KW-0663">Pyridoxal phosphate</keyword>
<gene>
    <name evidence="3" type="ORF">METZ01_LOCUS123841</name>
</gene>
<dbReference type="InterPro" id="IPR000277">
    <property type="entry name" value="Cys/Met-Metab_PyrdxlP-dep_enz"/>
</dbReference>
<dbReference type="GO" id="GO:0030170">
    <property type="term" value="F:pyridoxal phosphate binding"/>
    <property type="evidence" value="ECO:0007669"/>
    <property type="project" value="InterPro"/>
</dbReference>
<reference evidence="3" key="1">
    <citation type="submission" date="2018-05" db="EMBL/GenBank/DDBJ databases">
        <authorList>
            <person name="Lanie J.A."/>
            <person name="Ng W.-L."/>
            <person name="Kazmierczak K.M."/>
            <person name="Andrzejewski T.M."/>
            <person name="Davidsen T.M."/>
            <person name="Wayne K.J."/>
            <person name="Tettelin H."/>
            <person name="Glass J.I."/>
            <person name="Rusch D."/>
            <person name="Podicherti R."/>
            <person name="Tsui H.-C.T."/>
            <person name="Winkler M.E."/>
        </authorList>
    </citation>
    <scope>NUCLEOTIDE SEQUENCE</scope>
</reference>
<dbReference type="FunFam" id="3.40.640.10:FF:000046">
    <property type="entry name" value="Cystathionine gamma-lyase"/>
    <property type="match status" value="1"/>
</dbReference>
<dbReference type="GO" id="GO:0016846">
    <property type="term" value="F:carbon-sulfur lyase activity"/>
    <property type="evidence" value="ECO:0007669"/>
    <property type="project" value="TreeGrafter"/>
</dbReference>
<protein>
    <recommendedName>
        <fullName evidence="4">Methionine gamma-lyase</fullName>
    </recommendedName>
</protein>
<evidence type="ECO:0008006" key="4">
    <source>
        <dbReference type="Google" id="ProtNLM"/>
    </source>
</evidence>
<dbReference type="AlphaFoldDB" id="A0A381Y3K8"/>
<proteinExistence type="predicted"/>
<dbReference type="InterPro" id="IPR015424">
    <property type="entry name" value="PyrdxlP-dep_Trfase"/>
</dbReference>
<dbReference type="GO" id="GO:0005737">
    <property type="term" value="C:cytoplasm"/>
    <property type="evidence" value="ECO:0007669"/>
    <property type="project" value="TreeGrafter"/>
</dbReference>
<dbReference type="PIRSF" id="PIRSF001434">
    <property type="entry name" value="CGS"/>
    <property type="match status" value="1"/>
</dbReference>
<dbReference type="InterPro" id="IPR054542">
    <property type="entry name" value="Cys_met_metab_PP"/>
</dbReference>
<dbReference type="NCBIfam" id="NF005455">
    <property type="entry name" value="PRK07049.1"/>
    <property type="match status" value="1"/>
</dbReference>
<dbReference type="CDD" id="cd00614">
    <property type="entry name" value="CGS_like"/>
    <property type="match status" value="1"/>
</dbReference>
<organism evidence="3">
    <name type="scientific">marine metagenome</name>
    <dbReference type="NCBI Taxonomy" id="408172"/>
    <lineage>
        <taxon>unclassified sequences</taxon>
        <taxon>metagenomes</taxon>
        <taxon>ecological metagenomes</taxon>
    </lineage>
</organism>
<name>A0A381Y3K8_9ZZZZ</name>
<dbReference type="FunFam" id="3.90.1150.10:FF:000033">
    <property type="entry name" value="Cystathionine gamma-synthase"/>
    <property type="match status" value="1"/>
</dbReference>
<dbReference type="InterPro" id="IPR015422">
    <property type="entry name" value="PyrdxlP-dep_Trfase_small"/>
</dbReference>
<evidence type="ECO:0000256" key="1">
    <source>
        <dbReference type="ARBA" id="ARBA00001933"/>
    </source>
</evidence>
<dbReference type="Gene3D" id="3.40.640.10">
    <property type="entry name" value="Type I PLP-dependent aspartate aminotransferase-like (Major domain)"/>
    <property type="match status" value="1"/>
</dbReference>
<comment type="cofactor">
    <cofactor evidence="1">
        <name>pyridoxal 5'-phosphate</name>
        <dbReference type="ChEBI" id="CHEBI:597326"/>
    </cofactor>
</comment>
<dbReference type="SUPFAM" id="SSF53383">
    <property type="entry name" value="PLP-dependent transferases"/>
    <property type="match status" value="1"/>
</dbReference>
<dbReference type="EMBL" id="UINC01017202">
    <property type="protein sequence ID" value="SVA70987.1"/>
    <property type="molecule type" value="Genomic_DNA"/>
</dbReference>
<dbReference type="GO" id="GO:0009086">
    <property type="term" value="P:methionine biosynthetic process"/>
    <property type="evidence" value="ECO:0007669"/>
    <property type="project" value="UniProtKB-ARBA"/>
</dbReference>
<evidence type="ECO:0000256" key="2">
    <source>
        <dbReference type="ARBA" id="ARBA00022898"/>
    </source>
</evidence>
<dbReference type="Pfam" id="PF01053">
    <property type="entry name" value="Cys_Met_Meta_PP"/>
    <property type="match status" value="1"/>
</dbReference>